<dbReference type="HOGENOM" id="CLU_2963016_0_0_1"/>
<name>K1RCD3_MAGGI</name>
<gene>
    <name evidence="1" type="ORF">CGI_10019181</name>
</gene>
<protein>
    <submittedName>
        <fullName evidence="1">Uncharacterized protein</fullName>
    </submittedName>
</protein>
<evidence type="ECO:0000313" key="1">
    <source>
        <dbReference type="EMBL" id="EKC41314.1"/>
    </source>
</evidence>
<proteinExistence type="predicted"/>
<dbReference type="AlphaFoldDB" id="K1RCD3"/>
<sequence>MTVGFADHTMAAKGILYVVSKANVHRNGGTFMLLNVIHKKDFKTIVMTNRSKVLKTDQF</sequence>
<organism evidence="1">
    <name type="scientific">Magallana gigas</name>
    <name type="common">Pacific oyster</name>
    <name type="synonym">Crassostrea gigas</name>
    <dbReference type="NCBI Taxonomy" id="29159"/>
    <lineage>
        <taxon>Eukaryota</taxon>
        <taxon>Metazoa</taxon>
        <taxon>Spiralia</taxon>
        <taxon>Lophotrochozoa</taxon>
        <taxon>Mollusca</taxon>
        <taxon>Bivalvia</taxon>
        <taxon>Autobranchia</taxon>
        <taxon>Pteriomorphia</taxon>
        <taxon>Ostreida</taxon>
        <taxon>Ostreoidea</taxon>
        <taxon>Ostreidae</taxon>
        <taxon>Magallana</taxon>
    </lineage>
</organism>
<accession>K1RCD3</accession>
<reference evidence="1" key="1">
    <citation type="journal article" date="2012" name="Nature">
        <title>The oyster genome reveals stress adaptation and complexity of shell formation.</title>
        <authorList>
            <person name="Zhang G."/>
            <person name="Fang X."/>
            <person name="Guo X."/>
            <person name="Li L."/>
            <person name="Luo R."/>
            <person name="Xu F."/>
            <person name="Yang P."/>
            <person name="Zhang L."/>
            <person name="Wang X."/>
            <person name="Qi H."/>
            <person name="Xiong Z."/>
            <person name="Que H."/>
            <person name="Xie Y."/>
            <person name="Holland P.W."/>
            <person name="Paps J."/>
            <person name="Zhu Y."/>
            <person name="Wu F."/>
            <person name="Chen Y."/>
            <person name="Wang J."/>
            <person name="Peng C."/>
            <person name="Meng J."/>
            <person name="Yang L."/>
            <person name="Liu J."/>
            <person name="Wen B."/>
            <person name="Zhang N."/>
            <person name="Huang Z."/>
            <person name="Zhu Q."/>
            <person name="Feng Y."/>
            <person name="Mount A."/>
            <person name="Hedgecock D."/>
            <person name="Xu Z."/>
            <person name="Liu Y."/>
            <person name="Domazet-Loso T."/>
            <person name="Du Y."/>
            <person name="Sun X."/>
            <person name="Zhang S."/>
            <person name="Liu B."/>
            <person name="Cheng P."/>
            <person name="Jiang X."/>
            <person name="Li J."/>
            <person name="Fan D."/>
            <person name="Wang W."/>
            <person name="Fu W."/>
            <person name="Wang T."/>
            <person name="Wang B."/>
            <person name="Zhang J."/>
            <person name="Peng Z."/>
            <person name="Li Y."/>
            <person name="Li N."/>
            <person name="Wang J."/>
            <person name="Chen M."/>
            <person name="He Y."/>
            <person name="Tan F."/>
            <person name="Song X."/>
            <person name="Zheng Q."/>
            <person name="Huang R."/>
            <person name="Yang H."/>
            <person name="Du X."/>
            <person name="Chen L."/>
            <person name="Yang M."/>
            <person name="Gaffney P.M."/>
            <person name="Wang S."/>
            <person name="Luo L."/>
            <person name="She Z."/>
            <person name="Ming Y."/>
            <person name="Huang W."/>
            <person name="Zhang S."/>
            <person name="Huang B."/>
            <person name="Zhang Y."/>
            <person name="Qu T."/>
            <person name="Ni P."/>
            <person name="Miao G."/>
            <person name="Wang J."/>
            <person name="Wang Q."/>
            <person name="Steinberg C.E."/>
            <person name="Wang H."/>
            <person name="Li N."/>
            <person name="Qian L."/>
            <person name="Zhang G."/>
            <person name="Li Y."/>
            <person name="Yang H."/>
            <person name="Liu X."/>
            <person name="Wang J."/>
            <person name="Yin Y."/>
            <person name="Wang J."/>
        </authorList>
    </citation>
    <scope>NUCLEOTIDE SEQUENCE [LARGE SCALE GENOMIC DNA]</scope>
    <source>
        <strain evidence="1">05x7-T-G4-1.051#20</strain>
    </source>
</reference>
<dbReference type="InParanoid" id="K1RCD3"/>
<dbReference type="EMBL" id="JH818223">
    <property type="protein sequence ID" value="EKC41314.1"/>
    <property type="molecule type" value="Genomic_DNA"/>
</dbReference>